<dbReference type="Pfam" id="PF00753">
    <property type="entry name" value="Lactamase_B"/>
    <property type="match status" value="1"/>
</dbReference>
<dbReference type="SUPFAM" id="SSF56281">
    <property type="entry name" value="Metallo-hydrolase/oxidoreductase"/>
    <property type="match status" value="1"/>
</dbReference>
<dbReference type="AlphaFoldDB" id="A0A8H7Q6Q7"/>
<dbReference type="OrthoDB" id="449487at2759"/>
<dbReference type="PANTHER" id="PTHR43084:SF8">
    <property type="entry name" value="METALLO-BETA-LACTAMASE SUPERFAMILY PROTEIN"/>
    <property type="match status" value="1"/>
</dbReference>
<dbReference type="CDD" id="cd07724">
    <property type="entry name" value="POD-like_MBL-fold"/>
    <property type="match status" value="1"/>
</dbReference>
<dbReference type="GO" id="GO:0006749">
    <property type="term" value="P:glutathione metabolic process"/>
    <property type="evidence" value="ECO:0007669"/>
    <property type="project" value="InterPro"/>
</dbReference>
<feature type="domain" description="Metallo-beta-lactamase" evidence="1">
    <location>
        <begin position="19"/>
        <end position="213"/>
    </location>
</feature>
<evidence type="ECO:0000259" key="1">
    <source>
        <dbReference type="SMART" id="SM00849"/>
    </source>
</evidence>
<proteinExistence type="predicted"/>
<dbReference type="GO" id="GO:0070813">
    <property type="term" value="P:hydrogen sulfide metabolic process"/>
    <property type="evidence" value="ECO:0007669"/>
    <property type="project" value="TreeGrafter"/>
</dbReference>
<dbReference type="GO" id="GO:0050313">
    <property type="term" value="F:sulfur dioxygenase activity"/>
    <property type="evidence" value="ECO:0007669"/>
    <property type="project" value="InterPro"/>
</dbReference>
<dbReference type="InterPro" id="IPR036866">
    <property type="entry name" value="RibonucZ/Hydroxyglut_hydro"/>
</dbReference>
<gene>
    <name evidence="2" type="ORF">INT43_002181</name>
</gene>
<dbReference type="InterPro" id="IPR051682">
    <property type="entry name" value="Mito_Persulfide_Diox"/>
</dbReference>
<sequence length="307" mass="34258">MHSPNTEPTVHSIHEPVTGTWQYVIADPSTKGAVIVDSVLDYDKEDGIVGSGSADRLLEIIASNNYQIWYILETHAHADHLSASRYLQNVLASQQPNEPKVCIGHRILQVQETFGKMYSIPPAELENAFDCLLQDHDELTLGNLVIGVIHLPGHTPDHVGYIIGTNVFTGDSIFNPDVGSARCDFSGGSANELFQSTQKLLNLPLHFRLYTGHDYPPSDRQCSLTTVESKALPFATVEKQRKENKHVRSGTVETDFVTWRNERDQNLQLPRLFHASIRTNIRGGRLPKTSEDDFKIVNVPEGTIRIV</sequence>
<dbReference type="Proteomes" id="UP000654370">
    <property type="component" value="Unassembled WGS sequence"/>
</dbReference>
<reference evidence="2" key="1">
    <citation type="submission" date="2020-12" db="EMBL/GenBank/DDBJ databases">
        <title>Metabolic potential, ecology and presence of endohyphal bacteria is reflected in genomic diversity of Mucoromycotina.</title>
        <authorList>
            <person name="Muszewska A."/>
            <person name="Okrasinska A."/>
            <person name="Steczkiewicz K."/>
            <person name="Drgas O."/>
            <person name="Orlowska M."/>
            <person name="Perlinska-Lenart U."/>
            <person name="Aleksandrzak-Piekarczyk T."/>
            <person name="Szatraj K."/>
            <person name="Zielenkiewicz U."/>
            <person name="Pilsyk S."/>
            <person name="Malc E."/>
            <person name="Mieczkowski P."/>
            <person name="Kruszewska J.S."/>
            <person name="Biernat P."/>
            <person name="Pawlowska J."/>
        </authorList>
    </citation>
    <scope>NUCLEOTIDE SEQUENCE</scope>
    <source>
        <strain evidence="2">WA0000067209</strain>
    </source>
</reference>
<evidence type="ECO:0000313" key="2">
    <source>
        <dbReference type="EMBL" id="KAG2185746.1"/>
    </source>
</evidence>
<keyword evidence="3" id="KW-1185">Reference proteome</keyword>
<dbReference type="InterPro" id="IPR044528">
    <property type="entry name" value="POD-like_MBL-fold"/>
</dbReference>
<evidence type="ECO:0000313" key="3">
    <source>
        <dbReference type="Proteomes" id="UP000654370"/>
    </source>
</evidence>
<dbReference type="Gene3D" id="3.60.15.10">
    <property type="entry name" value="Ribonuclease Z/Hydroxyacylglutathione hydrolase-like"/>
    <property type="match status" value="1"/>
</dbReference>
<protein>
    <recommendedName>
        <fullName evidence="1">Metallo-beta-lactamase domain-containing protein</fullName>
    </recommendedName>
</protein>
<comment type="caution">
    <text evidence="2">The sequence shown here is derived from an EMBL/GenBank/DDBJ whole genome shotgun (WGS) entry which is preliminary data.</text>
</comment>
<dbReference type="SMART" id="SM00849">
    <property type="entry name" value="Lactamase_B"/>
    <property type="match status" value="1"/>
</dbReference>
<accession>A0A8H7Q6Q7</accession>
<organism evidence="2 3">
    <name type="scientific">Mortierella isabellina</name>
    <name type="common">Filamentous fungus</name>
    <name type="synonym">Umbelopsis isabellina</name>
    <dbReference type="NCBI Taxonomy" id="91625"/>
    <lineage>
        <taxon>Eukaryota</taxon>
        <taxon>Fungi</taxon>
        <taxon>Fungi incertae sedis</taxon>
        <taxon>Mucoromycota</taxon>
        <taxon>Mucoromycotina</taxon>
        <taxon>Umbelopsidomycetes</taxon>
        <taxon>Umbelopsidales</taxon>
        <taxon>Umbelopsidaceae</taxon>
        <taxon>Umbelopsis</taxon>
    </lineage>
</organism>
<name>A0A8H7Q6Q7_MORIS</name>
<dbReference type="EMBL" id="JAEPQZ010000001">
    <property type="protein sequence ID" value="KAG2185746.1"/>
    <property type="molecule type" value="Genomic_DNA"/>
</dbReference>
<dbReference type="InterPro" id="IPR001279">
    <property type="entry name" value="Metallo-B-lactamas"/>
</dbReference>
<dbReference type="PANTHER" id="PTHR43084">
    <property type="entry name" value="PERSULFIDE DIOXYGENASE ETHE1"/>
    <property type="match status" value="1"/>
</dbReference>